<name>A0A0U2Z9R7_9ALTE</name>
<dbReference type="KEGG" id="lal:AT746_13495"/>
<protein>
    <recommendedName>
        <fullName evidence="12">Prepilin-type N-terminal cleavage/methylation domain-containing protein</fullName>
    </recommendedName>
</protein>
<evidence type="ECO:0000256" key="3">
    <source>
        <dbReference type="ARBA" id="ARBA00022475"/>
    </source>
</evidence>
<dbReference type="InterPro" id="IPR012902">
    <property type="entry name" value="N_methyl_site"/>
</dbReference>
<keyword evidence="7 9" id="KW-1133">Transmembrane helix</keyword>
<keyword evidence="3" id="KW-1003">Cell membrane</keyword>
<reference evidence="10 11" key="1">
    <citation type="submission" date="2015-12" db="EMBL/GenBank/DDBJ databases">
        <title>Complete genome of Lacimicrobium alkaliphilum KCTC 32984.</title>
        <authorList>
            <person name="Kim S.-G."/>
            <person name="Lee Y.-J."/>
        </authorList>
    </citation>
    <scope>NUCLEOTIDE SEQUENCE [LARGE SCALE GENOMIC DNA]</scope>
    <source>
        <strain evidence="10 11">YelD216</strain>
    </source>
</reference>
<proteinExistence type="inferred from homology"/>
<keyword evidence="4" id="KW-0488">Methylation</keyword>
<keyword evidence="11" id="KW-1185">Reference proteome</keyword>
<keyword evidence="8 9" id="KW-0472">Membrane</keyword>
<evidence type="ECO:0000313" key="11">
    <source>
        <dbReference type="Proteomes" id="UP000068447"/>
    </source>
</evidence>
<dbReference type="GO" id="GO:0015628">
    <property type="term" value="P:protein secretion by the type II secretion system"/>
    <property type="evidence" value="ECO:0007669"/>
    <property type="project" value="InterPro"/>
</dbReference>
<evidence type="ECO:0000313" key="10">
    <source>
        <dbReference type="EMBL" id="ALS99172.1"/>
    </source>
</evidence>
<dbReference type="GO" id="GO:0005886">
    <property type="term" value="C:plasma membrane"/>
    <property type="evidence" value="ECO:0007669"/>
    <property type="project" value="UniProtKB-SubCell"/>
</dbReference>
<feature type="transmembrane region" description="Helical" evidence="9">
    <location>
        <begin position="7"/>
        <end position="28"/>
    </location>
</feature>
<keyword evidence="5" id="KW-0997">Cell inner membrane</keyword>
<comment type="subcellular location">
    <subcellularLocation>
        <location evidence="1">Cell inner membrane</location>
        <topology evidence="1">Single-pass membrane protein</topology>
    </subcellularLocation>
</comment>
<evidence type="ECO:0000256" key="2">
    <source>
        <dbReference type="ARBA" id="ARBA00008358"/>
    </source>
</evidence>
<dbReference type="STRING" id="1526571.AT746_13495"/>
<evidence type="ECO:0000256" key="1">
    <source>
        <dbReference type="ARBA" id="ARBA00004377"/>
    </source>
</evidence>
<dbReference type="GO" id="GO:0015627">
    <property type="term" value="C:type II protein secretion system complex"/>
    <property type="evidence" value="ECO:0007669"/>
    <property type="project" value="InterPro"/>
</dbReference>
<dbReference type="Pfam" id="PF07963">
    <property type="entry name" value="N_methyl"/>
    <property type="match status" value="1"/>
</dbReference>
<dbReference type="AlphaFoldDB" id="A0A0U2Z9R7"/>
<evidence type="ECO:0000256" key="9">
    <source>
        <dbReference type="SAM" id="Phobius"/>
    </source>
</evidence>
<dbReference type="PANTHER" id="PTHR38779:SF2">
    <property type="entry name" value="TYPE II SECRETION SYSTEM PROTEIN I-RELATED"/>
    <property type="match status" value="1"/>
</dbReference>
<accession>A0A0U2Z9R7</accession>
<evidence type="ECO:0000256" key="4">
    <source>
        <dbReference type="ARBA" id="ARBA00022481"/>
    </source>
</evidence>
<dbReference type="RefSeq" id="WP_062481147.1">
    <property type="nucleotide sequence ID" value="NZ_CP013650.1"/>
</dbReference>
<evidence type="ECO:0000256" key="6">
    <source>
        <dbReference type="ARBA" id="ARBA00022692"/>
    </source>
</evidence>
<keyword evidence="6 9" id="KW-0812">Transmembrane</keyword>
<evidence type="ECO:0008006" key="12">
    <source>
        <dbReference type="Google" id="ProtNLM"/>
    </source>
</evidence>
<evidence type="ECO:0000256" key="7">
    <source>
        <dbReference type="ARBA" id="ARBA00022989"/>
    </source>
</evidence>
<sequence>MKTKGFTLIEVLVAALIIMLGVTGYVTLQSVYIKGDAKTNQRSVAMQLAQEKLEDLRSFTVVQATPGVFSYADIADDAGGDLPAGEAQVTLTSDDDQTYTFNRNWQVTQQYFVDTDADGSPDSWLDSGDPDLPAVLPPWPAQKQVTVTVNWTDRQGNAQSLSLHASIAPVTQADSYQAISESDNTKASPTVTYTPGLAPDVIAYDLGNNQKVETSKPVPEVSKLGDNTQVQFETVKYIELPDDVTKLEQEDFLTVDCECQIAGTGSGATPHMTVLIDEELMVQPGEMITKTTGQPATDKQPALCTQCCRDHHDTAEMIANEVYYRAEEGAPHKHYSHDGQGNFSLAAGVGEQYNEVCRFKRVDGLFQLYPDWQLLDIITFDDKYLLEEGKLESYMSYTESLISKSILGLAAPARPDDRDVIVKPGAYQLLARGIYLDRMTTEHQQKVLDKISVGDDSWKTITPFYDINLTLVAIWSVDNPQIANVTQENIQTLVDPETSYYDTYSRGRLEALNKGNAVVTVVSYPFNAGITGVDALSPLEYQTVRTDNSVKVTVD</sequence>
<organism evidence="10 11">
    <name type="scientific">Lacimicrobium alkaliphilum</name>
    <dbReference type="NCBI Taxonomy" id="1526571"/>
    <lineage>
        <taxon>Bacteria</taxon>
        <taxon>Pseudomonadati</taxon>
        <taxon>Pseudomonadota</taxon>
        <taxon>Gammaproteobacteria</taxon>
        <taxon>Alteromonadales</taxon>
        <taxon>Alteromonadaceae</taxon>
        <taxon>Lacimicrobium</taxon>
    </lineage>
</organism>
<dbReference type="OrthoDB" id="6019428at2"/>
<comment type="similarity">
    <text evidence="2">Belongs to the GSP I family.</text>
</comment>
<evidence type="ECO:0000256" key="8">
    <source>
        <dbReference type="ARBA" id="ARBA00023136"/>
    </source>
</evidence>
<dbReference type="NCBIfam" id="TIGR02532">
    <property type="entry name" value="IV_pilin_GFxxxE"/>
    <property type="match status" value="1"/>
</dbReference>
<dbReference type="PANTHER" id="PTHR38779">
    <property type="entry name" value="TYPE II SECRETION SYSTEM PROTEIN I-RELATED"/>
    <property type="match status" value="1"/>
</dbReference>
<dbReference type="EMBL" id="CP013650">
    <property type="protein sequence ID" value="ALS99172.1"/>
    <property type="molecule type" value="Genomic_DNA"/>
</dbReference>
<gene>
    <name evidence="10" type="ORF">AT746_13495</name>
</gene>
<dbReference type="Proteomes" id="UP000068447">
    <property type="component" value="Chromosome"/>
</dbReference>
<dbReference type="InterPro" id="IPR010052">
    <property type="entry name" value="T2SS_protein-GspI"/>
</dbReference>
<evidence type="ECO:0000256" key="5">
    <source>
        <dbReference type="ARBA" id="ARBA00022519"/>
    </source>
</evidence>